<dbReference type="Proteomes" id="UP001497392">
    <property type="component" value="Unassembled WGS sequence"/>
</dbReference>
<reference evidence="2 3" key="1">
    <citation type="submission" date="2024-06" db="EMBL/GenBank/DDBJ databases">
        <authorList>
            <person name="Kraege A."/>
            <person name="Thomma B."/>
        </authorList>
    </citation>
    <scope>NUCLEOTIDE SEQUENCE [LARGE SCALE GENOMIC DNA]</scope>
</reference>
<dbReference type="InterPro" id="IPR032675">
    <property type="entry name" value="LRR_dom_sf"/>
</dbReference>
<evidence type="ECO:0000256" key="1">
    <source>
        <dbReference type="ARBA" id="ARBA00004430"/>
    </source>
</evidence>
<keyword evidence="3" id="KW-1185">Reference proteome</keyword>
<comment type="caution">
    <text evidence="2">The sequence shown here is derived from an EMBL/GenBank/DDBJ whole genome shotgun (WGS) entry which is preliminary data.</text>
</comment>
<evidence type="ECO:0000313" key="3">
    <source>
        <dbReference type="Proteomes" id="UP001497392"/>
    </source>
</evidence>
<name>A0ABP1FZ80_9CHLO</name>
<organism evidence="2 3">
    <name type="scientific">Coccomyxa viridis</name>
    <dbReference type="NCBI Taxonomy" id="1274662"/>
    <lineage>
        <taxon>Eukaryota</taxon>
        <taxon>Viridiplantae</taxon>
        <taxon>Chlorophyta</taxon>
        <taxon>core chlorophytes</taxon>
        <taxon>Trebouxiophyceae</taxon>
        <taxon>Trebouxiophyceae incertae sedis</taxon>
        <taxon>Coccomyxaceae</taxon>
        <taxon>Coccomyxa</taxon>
    </lineage>
</organism>
<comment type="subcellular location">
    <subcellularLocation>
        <location evidence="1">Cytoplasm</location>
        <location evidence="1">Cytoskeleton</location>
        <location evidence="1">Cilium axoneme</location>
    </subcellularLocation>
</comment>
<sequence>MKVRYSKRYGGKHRYLPELLTWVGRRLKATTHLAIHIDYPLWQEYSRCTVNVDDSDPLSHLLSSDPGLNVNLETLDLAMGDWWSDYDDVAHLSWLRDWVLHSGPRLKTVSLALERAPTWLMQCSSLRHLCLYFPCRLAASKDDAVLDSRDSIIFTDLPSNLNDVNLPNLQTLFLQGVGHDLGGINFQGSGSLEVVHVKNCWLNEFYVPPSCELRVSAQSERLIMRMDKSRAHPLVGNASYVCLPTNLAERVTPDGCCSDDDEEIELRESAVGIPDIFSNMRSLRLTYPQKASEETLESHLKKILFKGWRR</sequence>
<protein>
    <submittedName>
        <fullName evidence="2">G7044 protein</fullName>
    </submittedName>
</protein>
<proteinExistence type="predicted"/>
<accession>A0ABP1FZ80</accession>
<dbReference type="SUPFAM" id="SSF52047">
    <property type="entry name" value="RNI-like"/>
    <property type="match status" value="1"/>
</dbReference>
<gene>
    <name evidence="2" type="primary">g7044</name>
    <name evidence="2" type="ORF">VP750_LOCUS6028</name>
</gene>
<evidence type="ECO:0000313" key="2">
    <source>
        <dbReference type="EMBL" id="CAL5224369.1"/>
    </source>
</evidence>
<dbReference type="EMBL" id="CAXHTA020000010">
    <property type="protein sequence ID" value="CAL5224369.1"/>
    <property type="molecule type" value="Genomic_DNA"/>
</dbReference>
<dbReference type="Gene3D" id="3.80.10.10">
    <property type="entry name" value="Ribonuclease Inhibitor"/>
    <property type="match status" value="1"/>
</dbReference>